<proteinExistence type="predicted"/>
<gene>
    <name evidence="2" type="ORF">PAXRUDRAFT_53112</name>
</gene>
<sequence length="86" mass="9524">PAQIVRRSNWQCQQVDQNRDCTRSANYQCTVNEDATQRAQRHGGQQPEPTAGTPEPLDLLEEAPEFTGAFRASTESLEDFIFAGAA</sequence>
<reference evidence="3" key="2">
    <citation type="submission" date="2015-01" db="EMBL/GenBank/DDBJ databases">
        <title>Evolutionary Origins and Diversification of the Mycorrhizal Mutualists.</title>
        <authorList>
            <consortium name="DOE Joint Genome Institute"/>
            <consortium name="Mycorrhizal Genomics Consortium"/>
            <person name="Kohler A."/>
            <person name="Kuo A."/>
            <person name="Nagy L.G."/>
            <person name="Floudas D."/>
            <person name="Copeland A."/>
            <person name="Barry K.W."/>
            <person name="Cichocki N."/>
            <person name="Veneault-Fourrey C."/>
            <person name="LaButti K."/>
            <person name="Lindquist E.A."/>
            <person name="Lipzen A."/>
            <person name="Lundell T."/>
            <person name="Morin E."/>
            <person name="Murat C."/>
            <person name="Riley R."/>
            <person name="Ohm R."/>
            <person name="Sun H."/>
            <person name="Tunlid A."/>
            <person name="Henrissat B."/>
            <person name="Grigoriev I.V."/>
            <person name="Hibbett D.S."/>
            <person name="Martin F."/>
        </authorList>
    </citation>
    <scope>NUCLEOTIDE SEQUENCE [LARGE SCALE GENOMIC DNA]</scope>
    <source>
        <strain evidence="3">Ve08.2h10</strain>
    </source>
</reference>
<protein>
    <submittedName>
        <fullName evidence="2">Uncharacterized protein</fullName>
    </submittedName>
</protein>
<evidence type="ECO:0000313" key="3">
    <source>
        <dbReference type="Proteomes" id="UP000054538"/>
    </source>
</evidence>
<reference evidence="2 3" key="1">
    <citation type="submission" date="2014-04" db="EMBL/GenBank/DDBJ databases">
        <authorList>
            <consortium name="DOE Joint Genome Institute"/>
            <person name="Kuo A."/>
            <person name="Kohler A."/>
            <person name="Jargeat P."/>
            <person name="Nagy L.G."/>
            <person name="Floudas D."/>
            <person name="Copeland A."/>
            <person name="Barry K.W."/>
            <person name="Cichocki N."/>
            <person name="Veneault-Fourrey C."/>
            <person name="LaButti K."/>
            <person name="Lindquist E.A."/>
            <person name="Lipzen A."/>
            <person name="Lundell T."/>
            <person name="Morin E."/>
            <person name="Murat C."/>
            <person name="Sun H."/>
            <person name="Tunlid A."/>
            <person name="Henrissat B."/>
            <person name="Grigoriev I.V."/>
            <person name="Hibbett D.S."/>
            <person name="Martin F."/>
            <person name="Nordberg H.P."/>
            <person name="Cantor M.N."/>
            <person name="Hua S.X."/>
        </authorList>
    </citation>
    <scope>NUCLEOTIDE SEQUENCE [LARGE SCALE GENOMIC DNA]</scope>
    <source>
        <strain evidence="2 3">Ve08.2h10</strain>
    </source>
</reference>
<dbReference type="AlphaFoldDB" id="A0A0D0CLH7"/>
<feature type="non-terminal residue" evidence="2">
    <location>
        <position position="1"/>
    </location>
</feature>
<feature type="non-terminal residue" evidence="2">
    <location>
        <position position="86"/>
    </location>
</feature>
<dbReference type="EMBL" id="KN827670">
    <property type="protein sequence ID" value="KIK76108.1"/>
    <property type="molecule type" value="Genomic_DNA"/>
</dbReference>
<name>A0A0D0CLH7_9AGAM</name>
<organism evidence="2 3">
    <name type="scientific">Paxillus rubicundulus Ve08.2h10</name>
    <dbReference type="NCBI Taxonomy" id="930991"/>
    <lineage>
        <taxon>Eukaryota</taxon>
        <taxon>Fungi</taxon>
        <taxon>Dikarya</taxon>
        <taxon>Basidiomycota</taxon>
        <taxon>Agaricomycotina</taxon>
        <taxon>Agaricomycetes</taxon>
        <taxon>Agaricomycetidae</taxon>
        <taxon>Boletales</taxon>
        <taxon>Paxilineae</taxon>
        <taxon>Paxillaceae</taxon>
        <taxon>Paxillus</taxon>
    </lineage>
</organism>
<keyword evidence="3" id="KW-1185">Reference proteome</keyword>
<dbReference type="HOGENOM" id="CLU_171510_0_0_1"/>
<evidence type="ECO:0000256" key="1">
    <source>
        <dbReference type="SAM" id="MobiDB-lite"/>
    </source>
</evidence>
<evidence type="ECO:0000313" key="2">
    <source>
        <dbReference type="EMBL" id="KIK76108.1"/>
    </source>
</evidence>
<feature type="region of interest" description="Disordered" evidence="1">
    <location>
        <begin position="34"/>
        <end position="56"/>
    </location>
</feature>
<accession>A0A0D0CLH7</accession>
<dbReference type="InParanoid" id="A0A0D0CLH7"/>
<dbReference type="Proteomes" id="UP000054538">
    <property type="component" value="Unassembled WGS sequence"/>
</dbReference>